<reference evidence="7" key="1">
    <citation type="submission" date="2022-11" db="UniProtKB">
        <authorList>
            <consortium name="WormBaseParasite"/>
        </authorList>
    </citation>
    <scope>IDENTIFICATION</scope>
</reference>
<dbReference type="GO" id="GO:0043130">
    <property type="term" value="F:ubiquitin binding"/>
    <property type="evidence" value="ECO:0007669"/>
    <property type="project" value="TreeGrafter"/>
</dbReference>
<keyword evidence="3" id="KW-0067">ATP-binding</keyword>
<dbReference type="Proteomes" id="UP000887540">
    <property type="component" value="Unplaced"/>
</dbReference>
<evidence type="ECO:0000256" key="2">
    <source>
        <dbReference type="ARBA" id="ARBA00022741"/>
    </source>
</evidence>
<dbReference type="SUPFAM" id="SSF53067">
    <property type="entry name" value="Actin-like ATPase domain"/>
    <property type="match status" value="1"/>
</dbReference>
<dbReference type="InterPro" id="IPR035892">
    <property type="entry name" value="C2_domain_sf"/>
</dbReference>
<accession>A0A914DQ62</accession>
<dbReference type="GO" id="GO:0140662">
    <property type="term" value="F:ATP-dependent protein folding chaperone"/>
    <property type="evidence" value="ECO:0007669"/>
    <property type="project" value="InterPro"/>
</dbReference>
<evidence type="ECO:0000256" key="3">
    <source>
        <dbReference type="ARBA" id="ARBA00022840"/>
    </source>
</evidence>
<sequence length="356" mass="40063">MVIHGTLKEAEMAPEDINEVVLVGGSSRIPEIKELLLKIFPIKELNKTLNPDEAIAYGATLRATQIINKSIPNIKLTEANALRSQKLNMKLRQLDIGPTGDLMHINGRDAPFVQKSNPTVSPRPDGILISQPVSSALSIRGTPRRPPANQIAVEPEADKIWEANKRQLAEEARKGQKLLEMEKTLIERIERDRLMLEKKMELVRKQQSSYTSIPPNTRGRIAIKIVKSKLTKNYGLTRMLPSDLYVRVRVGNAIFKKKLRFLKQIQNDVETFIFGENTPTWNHVVNANLPVGVESIYLQIFDERIFSKDECIAWAHVILPEGIFSGETIDEWYSLSGPQGEGKGGKINLVMNFTPV</sequence>
<name>A0A914DQ62_9BILA</name>
<dbReference type="AlphaFoldDB" id="A0A914DQ62"/>
<dbReference type="Pfam" id="PF00168">
    <property type="entry name" value="C2"/>
    <property type="match status" value="1"/>
</dbReference>
<dbReference type="GO" id="GO:0005524">
    <property type="term" value="F:ATP binding"/>
    <property type="evidence" value="ECO:0007669"/>
    <property type="project" value="UniProtKB-KW"/>
</dbReference>
<evidence type="ECO:0000256" key="1">
    <source>
        <dbReference type="ARBA" id="ARBA00007381"/>
    </source>
</evidence>
<dbReference type="PROSITE" id="PS01036">
    <property type="entry name" value="HSP70_3"/>
    <property type="match status" value="1"/>
</dbReference>
<evidence type="ECO:0000313" key="7">
    <source>
        <dbReference type="WBParaSite" id="ACRNAN_scaffold3192.g30059.t1"/>
    </source>
</evidence>
<dbReference type="PRINTS" id="PR00301">
    <property type="entry name" value="HEATSHOCK70"/>
</dbReference>
<dbReference type="GO" id="GO:0005737">
    <property type="term" value="C:cytoplasm"/>
    <property type="evidence" value="ECO:0007669"/>
    <property type="project" value="TreeGrafter"/>
</dbReference>
<dbReference type="WBParaSite" id="ACRNAN_scaffold3192.g30059.t1">
    <property type="protein sequence ID" value="ACRNAN_scaffold3192.g30059.t1"/>
    <property type="gene ID" value="ACRNAN_scaffold3192.g30059"/>
</dbReference>
<keyword evidence="6" id="KW-1185">Reference proteome</keyword>
<dbReference type="PROSITE" id="PS50004">
    <property type="entry name" value="C2"/>
    <property type="match status" value="1"/>
</dbReference>
<feature type="domain" description="C2" evidence="5">
    <location>
        <begin position="205"/>
        <end position="333"/>
    </location>
</feature>
<feature type="coiled-coil region" evidence="4">
    <location>
        <begin position="179"/>
        <end position="206"/>
    </location>
</feature>
<keyword evidence="2" id="KW-0547">Nucleotide-binding</keyword>
<dbReference type="Gene3D" id="3.30.420.40">
    <property type="match status" value="2"/>
</dbReference>
<evidence type="ECO:0000259" key="5">
    <source>
        <dbReference type="PROSITE" id="PS50004"/>
    </source>
</evidence>
<organism evidence="6 7">
    <name type="scientific">Acrobeloides nanus</name>
    <dbReference type="NCBI Taxonomy" id="290746"/>
    <lineage>
        <taxon>Eukaryota</taxon>
        <taxon>Metazoa</taxon>
        <taxon>Ecdysozoa</taxon>
        <taxon>Nematoda</taxon>
        <taxon>Chromadorea</taxon>
        <taxon>Rhabditida</taxon>
        <taxon>Tylenchina</taxon>
        <taxon>Cephalobomorpha</taxon>
        <taxon>Cephaloboidea</taxon>
        <taxon>Cephalobidae</taxon>
        <taxon>Acrobeloides</taxon>
    </lineage>
</organism>
<comment type="similarity">
    <text evidence="1">Belongs to the heat shock protein 70 family.</text>
</comment>
<dbReference type="InterPro" id="IPR018181">
    <property type="entry name" value="Heat_shock_70_CS"/>
</dbReference>
<dbReference type="Gene3D" id="2.60.40.150">
    <property type="entry name" value="C2 domain"/>
    <property type="match status" value="1"/>
</dbReference>
<proteinExistence type="inferred from homology"/>
<dbReference type="GO" id="GO:0006950">
    <property type="term" value="P:response to stress"/>
    <property type="evidence" value="ECO:0007669"/>
    <property type="project" value="UniProtKB-ARBA"/>
</dbReference>
<evidence type="ECO:0000256" key="4">
    <source>
        <dbReference type="SAM" id="Coils"/>
    </source>
</evidence>
<keyword evidence="4" id="KW-0175">Coiled coil</keyword>
<evidence type="ECO:0000313" key="6">
    <source>
        <dbReference type="Proteomes" id="UP000887540"/>
    </source>
</evidence>
<dbReference type="PANTHER" id="PTHR16461:SF5">
    <property type="entry name" value="TOLL-INTERACTING PROTEIN"/>
    <property type="match status" value="1"/>
</dbReference>
<protein>
    <submittedName>
        <fullName evidence="7">C2 domain-containing protein</fullName>
    </submittedName>
</protein>
<dbReference type="InterPro" id="IPR000008">
    <property type="entry name" value="C2_dom"/>
</dbReference>
<dbReference type="GO" id="GO:0031624">
    <property type="term" value="F:ubiquitin conjugating enzyme binding"/>
    <property type="evidence" value="ECO:0007669"/>
    <property type="project" value="TreeGrafter"/>
</dbReference>
<dbReference type="SUPFAM" id="SSF49562">
    <property type="entry name" value="C2 domain (Calcium/lipid-binding domain, CaLB)"/>
    <property type="match status" value="1"/>
</dbReference>
<dbReference type="PANTHER" id="PTHR16461">
    <property type="entry name" value="TOLL-INTERACTING PROTEIN"/>
    <property type="match status" value="1"/>
</dbReference>
<dbReference type="InterPro" id="IPR013126">
    <property type="entry name" value="Hsp_70_fam"/>
</dbReference>
<dbReference type="GO" id="GO:0006511">
    <property type="term" value="P:ubiquitin-dependent protein catabolic process"/>
    <property type="evidence" value="ECO:0007669"/>
    <property type="project" value="TreeGrafter"/>
</dbReference>
<dbReference type="Pfam" id="PF00012">
    <property type="entry name" value="HSP70"/>
    <property type="match status" value="1"/>
</dbReference>
<dbReference type="InterPro" id="IPR043129">
    <property type="entry name" value="ATPase_NBD"/>
</dbReference>